<dbReference type="GeneID" id="30206151"/>
<evidence type="ECO:0000256" key="1">
    <source>
        <dbReference type="SAM" id="Phobius"/>
    </source>
</evidence>
<sequence length="580" mass="64892">MKVAVIGSGLAGLTTAYLLQKEGVEVWLIEKSNKLGFHSQSVEIPLSSLSNEHEKSSRRSRSEKDVEEKWVVDVPMRGFQGGYYPLLLSLYDHLKIPLEISNYKFSFSSSSPKSTYFIHSGSSGLSIPSLPSRAYHNIFNLISNIYTFIGVAICYSFLVALSLLGYHNLLPSSLSTFNQRRRDRTQEHQLTLKEFTTIISAFLTHPFTIPIINYEVWTPLGEIFESFFISNILVPIFSSVGTMTIKDCYSLPVSIVLEYIHLTLGTDHYHLGKGFTASSIADLLAKSVRDQGEGYVRLCTEITGLEYQDGVKIKMKDLSRTDEGQVGAEQEILVDRVIIATPASVAKLLLEGLESSLKEAGQVKECRRVGGMRAALGKISYRESIVITHRDITILPSPRDRRDLNFLLPNLNPSLPPTSSTETLAIPYFTPAPDTIYTQATQIILPPKRLRRKGRRETMVLQTTNPAGPIDPRKVLSVSKLERALPLKQPHRILPHLRSSTLDSCVYIVGSYAYPGIPLLEGCVGSAKKAVETILNDEFEQRTGFVRQPKKPLGGVDWDVGKGGWVQTGWRWRWFEGTWI</sequence>
<reference evidence="2" key="3">
    <citation type="submission" date="2014-01" db="EMBL/GenBank/DDBJ databases">
        <title>Evolution of pathogenesis and genome organization in the Tremellales.</title>
        <authorList>
            <person name="Cuomo C."/>
            <person name="Litvintseva A."/>
            <person name="Heitman J."/>
            <person name="Chen Y."/>
            <person name="Sun S."/>
            <person name="Springer D."/>
            <person name="Dromer F."/>
            <person name="Young S."/>
            <person name="Zeng Q."/>
            <person name="Chapman S."/>
            <person name="Gujja S."/>
            <person name="Saif S."/>
            <person name="Birren B."/>
        </authorList>
    </citation>
    <scope>NUCLEOTIDE SEQUENCE</scope>
    <source>
        <strain evidence="2">CBS 10118</strain>
    </source>
</reference>
<name>A0A1B9GGQ7_9TREE</name>
<evidence type="ECO:0000313" key="3">
    <source>
        <dbReference type="EMBL" id="WVW81063.1"/>
    </source>
</evidence>
<evidence type="ECO:0000313" key="4">
    <source>
        <dbReference type="Proteomes" id="UP000092730"/>
    </source>
</evidence>
<proteinExistence type="predicted"/>
<dbReference type="GO" id="GO:0016491">
    <property type="term" value="F:oxidoreductase activity"/>
    <property type="evidence" value="ECO:0007669"/>
    <property type="project" value="TreeGrafter"/>
</dbReference>
<reference evidence="2" key="1">
    <citation type="submission" date="2013-07" db="EMBL/GenBank/DDBJ databases">
        <title>The Genome Sequence of Cryptococcus bestiolae CBS10118.</title>
        <authorList>
            <consortium name="The Broad Institute Genome Sequencing Platform"/>
            <person name="Cuomo C."/>
            <person name="Litvintseva A."/>
            <person name="Chen Y."/>
            <person name="Heitman J."/>
            <person name="Sun S."/>
            <person name="Springer D."/>
            <person name="Dromer F."/>
            <person name="Young S.K."/>
            <person name="Zeng Q."/>
            <person name="Gargeya S."/>
            <person name="Fitzgerald M."/>
            <person name="Abouelleil A."/>
            <person name="Alvarado L."/>
            <person name="Berlin A.M."/>
            <person name="Chapman S.B."/>
            <person name="Dewar J."/>
            <person name="Goldberg J."/>
            <person name="Griggs A."/>
            <person name="Gujja S."/>
            <person name="Hansen M."/>
            <person name="Howarth C."/>
            <person name="Imamovic A."/>
            <person name="Larimer J."/>
            <person name="McCowan C."/>
            <person name="Murphy C."/>
            <person name="Pearson M."/>
            <person name="Priest M."/>
            <person name="Roberts A."/>
            <person name="Saif S."/>
            <person name="Shea T."/>
            <person name="Sykes S."/>
            <person name="Wortman J."/>
            <person name="Nusbaum C."/>
            <person name="Birren B."/>
        </authorList>
    </citation>
    <scope>NUCLEOTIDE SEQUENCE [LARGE SCALE GENOMIC DNA]</scope>
    <source>
        <strain evidence="2">CBS 10118</strain>
    </source>
</reference>
<dbReference type="PANTHER" id="PTHR42923:SF17">
    <property type="entry name" value="AMINE OXIDASE DOMAIN-CONTAINING PROTEIN"/>
    <property type="match status" value="1"/>
</dbReference>
<reference evidence="3" key="4">
    <citation type="submission" date="2024-02" db="EMBL/GenBank/DDBJ databases">
        <title>Comparative genomics of Cryptococcus and Kwoniella reveals pathogenesis evolution and contrasting modes of karyotype evolution via chromosome fusion or intercentromeric recombination.</title>
        <authorList>
            <person name="Coelho M.A."/>
            <person name="David-Palma M."/>
            <person name="Shea T."/>
            <person name="Bowers K."/>
            <person name="McGinley-Smith S."/>
            <person name="Mohammad A.W."/>
            <person name="Gnirke A."/>
            <person name="Yurkov A.M."/>
            <person name="Nowrousian M."/>
            <person name="Sun S."/>
            <person name="Cuomo C.A."/>
            <person name="Heitman J."/>
        </authorList>
    </citation>
    <scope>NUCLEOTIDE SEQUENCE</scope>
    <source>
        <strain evidence="3">CBS 10118</strain>
    </source>
</reference>
<dbReference type="AlphaFoldDB" id="A0A1B9GGQ7"/>
<organism evidence="2">
    <name type="scientific">Kwoniella bestiolae CBS 10118</name>
    <dbReference type="NCBI Taxonomy" id="1296100"/>
    <lineage>
        <taxon>Eukaryota</taxon>
        <taxon>Fungi</taxon>
        <taxon>Dikarya</taxon>
        <taxon>Basidiomycota</taxon>
        <taxon>Agaricomycotina</taxon>
        <taxon>Tremellomycetes</taxon>
        <taxon>Tremellales</taxon>
        <taxon>Cryptococcaceae</taxon>
        <taxon>Kwoniella</taxon>
    </lineage>
</organism>
<protein>
    <recommendedName>
        <fullName evidence="5">Amine oxidase domain-containing protein</fullName>
    </recommendedName>
</protein>
<keyword evidence="1" id="KW-1133">Transmembrane helix</keyword>
<dbReference type="STRING" id="1296100.A0A1B9GGQ7"/>
<dbReference type="VEuPathDB" id="FungiDB:I302_01752"/>
<evidence type="ECO:0008006" key="5">
    <source>
        <dbReference type="Google" id="ProtNLM"/>
    </source>
</evidence>
<dbReference type="KEGG" id="kbi:30206151"/>
<dbReference type="RefSeq" id="XP_019051303.1">
    <property type="nucleotide sequence ID" value="XM_019188425.1"/>
</dbReference>
<keyword evidence="1" id="KW-0812">Transmembrane</keyword>
<dbReference type="InterPro" id="IPR036188">
    <property type="entry name" value="FAD/NAD-bd_sf"/>
</dbReference>
<reference evidence="3" key="2">
    <citation type="submission" date="2013-07" db="EMBL/GenBank/DDBJ databases">
        <authorList>
            <consortium name="The Broad Institute Genome Sequencing Platform"/>
            <person name="Cuomo C."/>
            <person name="Litvintseva A."/>
            <person name="Chen Y."/>
            <person name="Heitman J."/>
            <person name="Sun S."/>
            <person name="Springer D."/>
            <person name="Dromer F."/>
            <person name="Young S.K."/>
            <person name="Zeng Q."/>
            <person name="Gargeya S."/>
            <person name="Fitzgerald M."/>
            <person name="Abouelleil A."/>
            <person name="Alvarado L."/>
            <person name="Berlin A.M."/>
            <person name="Chapman S.B."/>
            <person name="Dewar J."/>
            <person name="Goldberg J."/>
            <person name="Griggs A."/>
            <person name="Gujja S."/>
            <person name="Hansen M."/>
            <person name="Howarth C."/>
            <person name="Imamovic A."/>
            <person name="Larimer J."/>
            <person name="McCowan C."/>
            <person name="Murphy C."/>
            <person name="Pearson M."/>
            <person name="Priest M."/>
            <person name="Roberts A."/>
            <person name="Saif S."/>
            <person name="Shea T."/>
            <person name="Sykes S."/>
            <person name="Wortman J."/>
            <person name="Nusbaum C."/>
            <person name="Birren B."/>
        </authorList>
    </citation>
    <scope>NUCLEOTIDE SEQUENCE</scope>
    <source>
        <strain evidence="3">CBS 10118</strain>
    </source>
</reference>
<evidence type="ECO:0000313" key="2">
    <source>
        <dbReference type="EMBL" id="OCF30233.1"/>
    </source>
</evidence>
<feature type="transmembrane region" description="Helical" evidence="1">
    <location>
        <begin position="145"/>
        <end position="169"/>
    </location>
</feature>
<dbReference type="Proteomes" id="UP000092730">
    <property type="component" value="Chromosome 1"/>
</dbReference>
<keyword evidence="1" id="KW-0472">Membrane</keyword>
<accession>A0A1B9GGQ7</accession>
<dbReference type="SUPFAM" id="SSF51905">
    <property type="entry name" value="FAD/NAD(P)-binding domain"/>
    <property type="match status" value="1"/>
</dbReference>
<dbReference type="EMBL" id="CP144541">
    <property type="protein sequence ID" value="WVW81063.1"/>
    <property type="molecule type" value="Genomic_DNA"/>
</dbReference>
<dbReference type="InterPro" id="IPR050464">
    <property type="entry name" value="Zeta_carotene_desat/Oxidored"/>
</dbReference>
<gene>
    <name evidence="2" type="ORF">I302_01752</name>
    <name evidence="3" type="ORF">I302_103054</name>
</gene>
<keyword evidence="4" id="KW-1185">Reference proteome</keyword>
<dbReference type="Pfam" id="PF13450">
    <property type="entry name" value="NAD_binding_8"/>
    <property type="match status" value="1"/>
</dbReference>
<dbReference type="EMBL" id="KI894018">
    <property type="protein sequence ID" value="OCF30233.1"/>
    <property type="molecule type" value="Genomic_DNA"/>
</dbReference>
<dbReference type="Gene3D" id="3.50.50.60">
    <property type="entry name" value="FAD/NAD(P)-binding domain"/>
    <property type="match status" value="1"/>
</dbReference>
<dbReference type="PANTHER" id="PTHR42923">
    <property type="entry name" value="PROTOPORPHYRINOGEN OXIDASE"/>
    <property type="match status" value="1"/>
</dbReference>
<dbReference type="OrthoDB" id="1111734at2759"/>